<dbReference type="PANTHER" id="PTHR12062:SF29">
    <property type="entry name" value="ALPHA-1,3-MANNOSYL-GLYCOPROTEIN 4-BETA-N-ACETYLGLUCOSAMINYLTRANSFERASE C"/>
    <property type="match status" value="1"/>
</dbReference>
<evidence type="ECO:0000256" key="3">
    <source>
        <dbReference type="ARBA" id="ARBA00022679"/>
    </source>
</evidence>
<evidence type="ECO:0000259" key="5">
    <source>
        <dbReference type="Pfam" id="PF23524"/>
    </source>
</evidence>
<dbReference type="InterPro" id="IPR006759">
    <property type="entry name" value="Glyco_transf_54"/>
</dbReference>
<protein>
    <submittedName>
        <fullName evidence="7">Alpha-1,3-mannosyl-glycoprotein 4-beta-N-acetylglucosaminyltransferase C-like</fullName>
    </submittedName>
</protein>
<dbReference type="InterPro" id="IPR057279">
    <property type="entry name" value="MGAT4"/>
</dbReference>
<dbReference type="Pfam" id="PF04666">
    <property type="entry name" value="MGAT4_cons"/>
    <property type="match status" value="1"/>
</dbReference>
<name>A0A6J0TZ13_9SAUR</name>
<evidence type="ECO:0000313" key="6">
    <source>
        <dbReference type="Proteomes" id="UP001652642"/>
    </source>
</evidence>
<dbReference type="InterPro" id="IPR056576">
    <property type="entry name" value="MGAT4_A/B/C_C"/>
</dbReference>
<evidence type="ECO:0000256" key="1">
    <source>
        <dbReference type="ARBA" id="ARBA00004922"/>
    </source>
</evidence>
<dbReference type="Proteomes" id="UP001652642">
    <property type="component" value="Chromosome 1"/>
</dbReference>
<feature type="domain" description="MGAT4 conserved region" evidence="4">
    <location>
        <begin position="89"/>
        <end position="334"/>
    </location>
</feature>
<dbReference type="RefSeq" id="XP_020652873.2">
    <property type="nucleotide sequence ID" value="XM_020797214.2"/>
</dbReference>
<reference evidence="7" key="2">
    <citation type="submission" date="2025-08" db="UniProtKB">
        <authorList>
            <consortium name="RefSeq"/>
        </authorList>
    </citation>
    <scope>IDENTIFICATION</scope>
</reference>
<dbReference type="Pfam" id="PF23524">
    <property type="entry name" value="MGAT4A_C"/>
    <property type="match status" value="1"/>
</dbReference>
<organism evidence="6 7">
    <name type="scientific">Pogona vitticeps</name>
    <name type="common">central bearded dragon</name>
    <dbReference type="NCBI Taxonomy" id="103695"/>
    <lineage>
        <taxon>Eukaryota</taxon>
        <taxon>Metazoa</taxon>
        <taxon>Chordata</taxon>
        <taxon>Craniata</taxon>
        <taxon>Vertebrata</taxon>
        <taxon>Euteleostomi</taxon>
        <taxon>Lepidosauria</taxon>
        <taxon>Squamata</taxon>
        <taxon>Bifurcata</taxon>
        <taxon>Unidentata</taxon>
        <taxon>Episquamata</taxon>
        <taxon>Toxicofera</taxon>
        <taxon>Iguania</taxon>
        <taxon>Acrodonta</taxon>
        <taxon>Agamidae</taxon>
        <taxon>Amphibolurinae</taxon>
        <taxon>Pogona</taxon>
    </lineage>
</organism>
<keyword evidence="6" id="KW-1185">Reference proteome</keyword>
<dbReference type="GeneID" id="110080923"/>
<accession>A0A6J0TZ13</accession>
<sequence length="482" mass="55193">MVMKYRSFQMPLAHYWGNVSRLFLLLGLLSILFAIVWKQNKDKCKCLKGKEPGFVVANEQNTMNLDDIIWKKSQRSNVSVIENAMGPLPVQYTYLLGSPPLKKRFLTIGISSVHKVKEEYLLKTINSIFSHCSPEELQLITLVIYLANNNIQLNEQSAREIEAEFSAHINSGRLLVIESSLAGYPHLSTLEASHWGNEGKNGARAKQNVDYAYLVNFCAGLSDYYLMLEDDIVCATSFVAIIQRYVRQREAPWTTIAFSRLGSIGKLYHSSDLYKLARFLLLFYDAMPADWLLEAFHRSQAQEHAIMFRPSLFQHIGRVSSFHSMETQFKDPEFEEDNGDLGDFPLASCFTNIPNFSNYMPSDVCPPGRGVFWGKNITSKSFFTVVFAHPIVPQKIQIHTGSAEYNQDILYDGYVEKGRLKVHSHDGQTCLTFQRIGVFKDGFFEMEDKSSEDDIDCLRIQVTAPQKQWLRIRRISIWVKKD</sequence>
<keyword evidence="3" id="KW-0808">Transferase</keyword>
<dbReference type="PANTHER" id="PTHR12062">
    <property type="entry name" value="N-ACETYLGLUCOSAMINYLTRANSFERASE VI"/>
    <property type="match status" value="1"/>
</dbReference>
<evidence type="ECO:0000313" key="7">
    <source>
        <dbReference type="RefSeq" id="XP_020652873.2"/>
    </source>
</evidence>
<feature type="domain" description="MGAT4 A/B/C C-terminal" evidence="5">
    <location>
        <begin position="351"/>
        <end position="470"/>
    </location>
</feature>
<evidence type="ECO:0000259" key="4">
    <source>
        <dbReference type="Pfam" id="PF04666"/>
    </source>
</evidence>
<reference evidence="6" key="1">
    <citation type="submission" date="2025-05" db="UniProtKB">
        <authorList>
            <consortium name="RefSeq"/>
        </authorList>
    </citation>
    <scope>NUCLEOTIDE SEQUENCE [LARGE SCALE GENOMIC DNA]</scope>
</reference>
<proteinExistence type="predicted"/>
<keyword evidence="2" id="KW-0328">Glycosyltransferase</keyword>
<dbReference type="OrthoDB" id="2016523at2759"/>
<comment type="pathway">
    <text evidence="1">Protein modification; protein glycosylation.</text>
</comment>
<evidence type="ECO:0000256" key="2">
    <source>
        <dbReference type="ARBA" id="ARBA00022676"/>
    </source>
</evidence>
<gene>
    <name evidence="7" type="primary">LOC110080923</name>
</gene>